<dbReference type="Proteomes" id="UP000569914">
    <property type="component" value="Unassembled WGS sequence"/>
</dbReference>
<gene>
    <name evidence="1" type="ORF">BKA15_002264</name>
</gene>
<name>A0A7Y9LBR7_9ACTN</name>
<dbReference type="Pfam" id="PF12294">
    <property type="entry name" value="DUF3626"/>
    <property type="match status" value="2"/>
</dbReference>
<dbReference type="RefSeq" id="WP_312878945.1">
    <property type="nucleotide sequence ID" value="NZ_JACCBU010000001.1"/>
</dbReference>
<accession>A0A7Y9LBR7</accession>
<dbReference type="EMBL" id="JACCBU010000001">
    <property type="protein sequence ID" value="NYE70935.1"/>
    <property type="molecule type" value="Genomic_DNA"/>
</dbReference>
<evidence type="ECO:0000313" key="1">
    <source>
        <dbReference type="EMBL" id="NYE70935.1"/>
    </source>
</evidence>
<keyword evidence="2" id="KW-1185">Reference proteome</keyword>
<evidence type="ECO:0000313" key="2">
    <source>
        <dbReference type="Proteomes" id="UP000569914"/>
    </source>
</evidence>
<dbReference type="AlphaFoldDB" id="A0A7Y9LBR7"/>
<dbReference type="InterPro" id="IPR022074">
    <property type="entry name" value="DUF3626"/>
</dbReference>
<proteinExistence type="predicted"/>
<comment type="caution">
    <text evidence="1">The sequence shown here is derived from an EMBL/GenBank/DDBJ whole genome shotgun (WGS) entry which is preliminary data.</text>
</comment>
<reference evidence="1 2" key="1">
    <citation type="submission" date="2020-07" db="EMBL/GenBank/DDBJ databases">
        <title>Sequencing the genomes of 1000 actinobacteria strains.</title>
        <authorList>
            <person name="Klenk H.-P."/>
        </authorList>
    </citation>
    <scope>NUCLEOTIDE SEQUENCE [LARGE SCALE GENOMIC DNA]</scope>
    <source>
        <strain evidence="1 2">DSM 22083</strain>
    </source>
</reference>
<organism evidence="1 2">
    <name type="scientific">Microlunatus parietis</name>
    <dbReference type="NCBI Taxonomy" id="682979"/>
    <lineage>
        <taxon>Bacteria</taxon>
        <taxon>Bacillati</taxon>
        <taxon>Actinomycetota</taxon>
        <taxon>Actinomycetes</taxon>
        <taxon>Propionibacteriales</taxon>
        <taxon>Propionibacteriaceae</taxon>
        <taxon>Microlunatus</taxon>
    </lineage>
</organism>
<sequence>MPTDPAGLSRWARAALDHVGRVSRGAPLDRSLRVTLNFHPDRLVGDRTVIECLAEERSYRSQFETKISNGGLTAYPGGARWRWEQRSFGGAYDDAPPESRPRYGALNHRGADAGGAIRFGSCHLRLTESVLDRSTFCFPDSVFDPTDYGTAAHCDLAALADAFHDRPHTDLSEGTEGGRLDSYIEAHVHGPVLLDRDVEAIVLDPSFRGTEVEQAARLAHPVIEWTAGRILSVAELQRHPDFRGPEPLIIGPAVAEHDQITARMIGVAARSDRYDPQVLKKLWHLVARFGLPT</sequence>
<protein>
    <recommendedName>
        <fullName evidence="3">DUF3626 domain-containing protein</fullName>
    </recommendedName>
</protein>
<evidence type="ECO:0008006" key="3">
    <source>
        <dbReference type="Google" id="ProtNLM"/>
    </source>
</evidence>